<evidence type="ECO:0000259" key="9">
    <source>
        <dbReference type="SMART" id="SM00864"/>
    </source>
</evidence>
<dbReference type="InterPro" id="IPR036525">
    <property type="entry name" value="Tubulin/FtsZ_GTPase_sf"/>
</dbReference>
<dbReference type="GO" id="GO:0003924">
    <property type="term" value="F:GTPase activity"/>
    <property type="evidence" value="ECO:0007669"/>
    <property type="project" value="InterPro"/>
</dbReference>
<feature type="domain" description="Tubulin/FtsZ GTPase" evidence="9">
    <location>
        <begin position="48"/>
        <end position="239"/>
    </location>
</feature>
<dbReference type="InterPro" id="IPR000217">
    <property type="entry name" value="Tubulin"/>
</dbReference>
<name>K1W7B0_TRIAC</name>
<evidence type="ECO:0000256" key="1">
    <source>
        <dbReference type="ARBA" id="ARBA00004245"/>
    </source>
</evidence>
<dbReference type="HOGENOM" id="CLU_015718_4_1_1"/>
<dbReference type="PRINTS" id="PR01161">
    <property type="entry name" value="TUBULIN"/>
</dbReference>
<evidence type="ECO:0000256" key="6">
    <source>
        <dbReference type="ARBA" id="ARBA00023134"/>
    </source>
</evidence>
<dbReference type="InterPro" id="IPR003008">
    <property type="entry name" value="Tubulin_FtsZ_GTPase"/>
</dbReference>
<proteinExistence type="inferred from homology"/>
<comment type="subcellular location">
    <subcellularLocation>
        <location evidence="1">Cytoplasm</location>
        <location evidence="1">Cytoskeleton</location>
    </subcellularLocation>
</comment>
<evidence type="ECO:0000256" key="7">
    <source>
        <dbReference type="ARBA" id="ARBA00023212"/>
    </source>
</evidence>
<dbReference type="PROSITE" id="PS00227">
    <property type="entry name" value="TUBULIN"/>
    <property type="match status" value="1"/>
</dbReference>
<dbReference type="InParanoid" id="K1W7B0"/>
<reference evidence="10 11" key="1">
    <citation type="journal article" date="2012" name="Eukaryot. Cell">
        <title>Genome sequence of the Trichosporon asahii environmental strain CBS 8904.</title>
        <authorList>
            <person name="Yang R.Y."/>
            <person name="Li H.T."/>
            <person name="Zhu H."/>
            <person name="Zhou G.P."/>
            <person name="Wang M."/>
            <person name="Wang L."/>
        </authorList>
    </citation>
    <scope>NUCLEOTIDE SEQUENCE [LARGE SCALE GENOMIC DNA]</scope>
    <source>
        <strain evidence="10 11">CBS 8904</strain>
    </source>
</reference>
<evidence type="ECO:0000256" key="2">
    <source>
        <dbReference type="ARBA" id="ARBA00009636"/>
    </source>
</evidence>
<dbReference type="Pfam" id="PF00091">
    <property type="entry name" value="Tubulin"/>
    <property type="match status" value="1"/>
</dbReference>
<dbReference type="Proteomes" id="UP000006757">
    <property type="component" value="Unassembled WGS sequence"/>
</dbReference>
<dbReference type="PANTHER" id="PTHR11588">
    <property type="entry name" value="TUBULIN"/>
    <property type="match status" value="1"/>
</dbReference>
<comment type="function">
    <text evidence="8">Tubulin is the major constituent of microtubules, a cylinder consisting of laterally associated linear protofilaments composed of alpha- and beta-tubulin heterodimers. Microtubules grow by the addition of GTP-tubulin dimers to the microtubule end, where a stabilizing cap forms. Below the cap, tubulin dimers are in GDP-bound state, owing to GTPase activity of alpha-tubulin.</text>
</comment>
<dbReference type="OrthoDB" id="1662883at2759"/>
<evidence type="ECO:0000256" key="5">
    <source>
        <dbReference type="ARBA" id="ARBA00022741"/>
    </source>
</evidence>
<dbReference type="EMBL" id="AMBO01000191">
    <property type="protein sequence ID" value="EKD04768.1"/>
    <property type="molecule type" value="Genomic_DNA"/>
</dbReference>
<protein>
    <recommendedName>
        <fullName evidence="8">Tubulin beta chain</fullName>
    </recommendedName>
</protein>
<keyword evidence="11" id="KW-1185">Reference proteome</keyword>
<dbReference type="SUPFAM" id="SSF52490">
    <property type="entry name" value="Tubulin nucleotide-binding domain-like"/>
    <property type="match status" value="1"/>
</dbReference>
<evidence type="ECO:0000313" key="11">
    <source>
        <dbReference type="Proteomes" id="UP000006757"/>
    </source>
</evidence>
<evidence type="ECO:0000256" key="8">
    <source>
        <dbReference type="RuleBase" id="RU000352"/>
    </source>
</evidence>
<dbReference type="Gene3D" id="3.40.50.1440">
    <property type="entry name" value="Tubulin/FtsZ, GTPase domain"/>
    <property type="match status" value="1"/>
</dbReference>
<comment type="similarity">
    <text evidence="2 8">Belongs to the tubulin family.</text>
</comment>
<dbReference type="GO" id="GO:0005200">
    <property type="term" value="F:structural constituent of cytoskeleton"/>
    <property type="evidence" value="ECO:0007669"/>
    <property type="project" value="InterPro"/>
</dbReference>
<dbReference type="GO" id="GO:0007017">
    <property type="term" value="P:microtubule-based process"/>
    <property type="evidence" value="ECO:0007669"/>
    <property type="project" value="InterPro"/>
</dbReference>
<dbReference type="AlphaFoldDB" id="K1W7B0"/>
<dbReference type="GO" id="GO:0005874">
    <property type="term" value="C:microtubule"/>
    <property type="evidence" value="ECO:0007669"/>
    <property type="project" value="UniProtKB-KW"/>
</dbReference>
<dbReference type="PRINTS" id="PR01163">
    <property type="entry name" value="BETATUBULIN"/>
</dbReference>
<comment type="caution">
    <text evidence="10">The sequence shown here is derived from an EMBL/GenBank/DDBJ whole genome shotgun (WGS) entry which is preliminary data.</text>
</comment>
<keyword evidence="6 8" id="KW-0342">GTP-binding</keyword>
<accession>K1W7B0</accession>
<dbReference type="InterPro" id="IPR017975">
    <property type="entry name" value="Tubulin_CS"/>
</dbReference>
<dbReference type="OMA" id="HACYDLG"/>
<evidence type="ECO:0000256" key="3">
    <source>
        <dbReference type="ARBA" id="ARBA00011747"/>
    </source>
</evidence>
<keyword evidence="7" id="KW-0206">Cytoskeleton</keyword>
<dbReference type="GO" id="GO:0005525">
    <property type="term" value="F:GTP binding"/>
    <property type="evidence" value="ECO:0007669"/>
    <property type="project" value="UniProtKB-UniRule"/>
</dbReference>
<keyword evidence="5 8" id="KW-0547">Nucleotide-binding</keyword>
<dbReference type="STRING" id="1220162.K1W7B0"/>
<dbReference type="InterPro" id="IPR002453">
    <property type="entry name" value="Beta_tubulin"/>
</dbReference>
<dbReference type="SMART" id="SM00864">
    <property type="entry name" value="Tubulin"/>
    <property type="match status" value="1"/>
</dbReference>
<sequence length="239" mass="26212">MGREIINVSVGQAGNQIGTAFWENILQEHGLNGEGKYVGNDDQQLDKVDVYFSEASNRKFVPRSVQVDLEPGVVDLVRQGPLANLFRPDTFVHGQNGAANNWAMGYYTEGAELIDPILDVLRQQVENTDSFQALGGGTGSGLGALLLSKIREEYPDRMLATFSVFPSPKVSETVVEPYNAVLSTHILVENSDITCCIDNEALYNICVNDLKLKAPEYSDLNQLVAKVMTGFTCKLSKAY</sequence>
<dbReference type="eggNOG" id="KOG1375">
    <property type="taxonomic scope" value="Eukaryota"/>
</dbReference>
<evidence type="ECO:0000256" key="4">
    <source>
        <dbReference type="ARBA" id="ARBA00022701"/>
    </source>
</evidence>
<organism evidence="10 11">
    <name type="scientific">Trichosporon asahii var. asahii (strain CBS 8904)</name>
    <name type="common">Yeast</name>
    <dbReference type="NCBI Taxonomy" id="1220162"/>
    <lineage>
        <taxon>Eukaryota</taxon>
        <taxon>Fungi</taxon>
        <taxon>Dikarya</taxon>
        <taxon>Basidiomycota</taxon>
        <taxon>Agaricomycotina</taxon>
        <taxon>Tremellomycetes</taxon>
        <taxon>Trichosporonales</taxon>
        <taxon>Trichosporonaceae</taxon>
        <taxon>Trichosporon</taxon>
    </lineage>
</organism>
<keyword evidence="4 8" id="KW-0493">Microtubule</keyword>
<gene>
    <name evidence="10" type="ORF">A1Q2_00998</name>
</gene>
<keyword evidence="7" id="KW-0963">Cytoplasm</keyword>
<evidence type="ECO:0000313" key="10">
    <source>
        <dbReference type="EMBL" id="EKD04768.1"/>
    </source>
</evidence>
<comment type="subunit">
    <text evidence="3 8">Dimer of alpha and beta chains. A typical microtubule is a hollow water-filled tube with an outer diameter of 25 nm and an inner diameter of 15 nM. Alpha-beta heterodimers associate head-to-tail to form protofilaments running lengthwise along the microtubule wall with the beta-tubulin subunit facing the microtubule plus end conferring a structural polarity. Microtubules usually have 13 protofilaments but different protofilament numbers can be found in some organisms and specialized cells.</text>
</comment>